<evidence type="ECO:0000313" key="4">
    <source>
        <dbReference type="EMBL" id="SDM55153.1"/>
    </source>
</evidence>
<organism evidence="4 5">
    <name type="scientific">Romboutsia lituseburensis DSM 797</name>
    <dbReference type="NCBI Taxonomy" id="1121325"/>
    <lineage>
        <taxon>Bacteria</taxon>
        <taxon>Bacillati</taxon>
        <taxon>Bacillota</taxon>
        <taxon>Clostridia</taxon>
        <taxon>Peptostreptococcales</taxon>
        <taxon>Peptostreptococcaceae</taxon>
        <taxon>Romboutsia</taxon>
    </lineage>
</organism>
<dbReference type="NCBIfam" id="TIGR00377">
    <property type="entry name" value="ant_ant_sig"/>
    <property type="match status" value="1"/>
</dbReference>
<dbReference type="Proteomes" id="UP000199068">
    <property type="component" value="Unassembled WGS sequence"/>
</dbReference>
<gene>
    <name evidence="4" type="ORF">SAMN04515677_1153</name>
</gene>
<dbReference type="PANTHER" id="PTHR33495:SF2">
    <property type="entry name" value="ANTI-SIGMA FACTOR ANTAGONIST TM_1081-RELATED"/>
    <property type="match status" value="1"/>
</dbReference>
<evidence type="ECO:0000259" key="3">
    <source>
        <dbReference type="PROSITE" id="PS50801"/>
    </source>
</evidence>
<comment type="similarity">
    <text evidence="1 2">Belongs to the anti-sigma-factor antagonist family.</text>
</comment>
<dbReference type="SUPFAM" id="SSF52091">
    <property type="entry name" value="SpoIIaa-like"/>
    <property type="match status" value="1"/>
</dbReference>
<dbReference type="Gene3D" id="3.30.750.24">
    <property type="entry name" value="STAS domain"/>
    <property type="match status" value="1"/>
</dbReference>
<accession>A0A1G9U5R7</accession>
<dbReference type="EMBL" id="FNGW01000015">
    <property type="protein sequence ID" value="SDM55153.1"/>
    <property type="molecule type" value="Genomic_DNA"/>
</dbReference>
<dbReference type="InterPro" id="IPR036513">
    <property type="entry name" value="STAS_dom_sf"/>
</dbReference>
<dbReference type="InterPro" id="IPR002645">
    <property type="entry name" value="STAS_dom"/>
</dbReference>
<name>A0A1G9U5R7_9FIRM</name>
<proteinExistence type="inferred from homology"/>
<dbReference type="RefSeq" id="WP_170139205.1">
    <property type="nucleotide sequence ID" value="NZ_FNGW01000015.1"/>
</dbReference>
<dbReference type="CDD" id="cd07043">
    <property type="entry name" value="STAS_anti-anti-sigma_factors"/>
    <property type="match status" value="1"/>
</dbReference>
<dbReference type="PROSITE" id="PS50801">
    <property type="entry name" value="STAS"/>
    <property type="match status" value="1"/>
</dbReference>
<dbReference type="PANTHER" id="PTHR33495">
    <property type="entry name" value="ANTI-SIGMA FACTOR ANTAGONIST TM_1081-RELATED-RELATED"/>
    <property type="match status" value="1"/>
</dbReference>
<dbReference type="InterPro" id="IPR003658">
    <property type="entry name" value="Anti-sigma_ant"/>
</dbReference>
<dbReference type="Pfam" id="PF01740">
    <property type="entry name" value="STAS"/>
    <property type="match status" value="1"/>
</dbReference>
<protein>
    <recommendedName>
        <fullName evidence="2">Anti-sigma factor antagonist</fullName>
    </recommendedName>
</protein>
<dbReference type="GO" id="GO:0043856">
    <property type="term" value="F:anti-sigma factor antagonist activity"/>
    <property type="evidence" value="ECO:0007669"/>
    <property type="project" value="InterPro"/>
</dbReference>
<dbReference type="AlphaFoldDB" id="A0A1G9U5R7"/>
<reference evidence="4 5" key="1">
    <citation type="submission" date="2016-10" db="EMBL/GenBank/DDBJ databases">
        <authorList>
            <person name="de Groot N.N."/>
        </authorList>
    </citation>
    <scope>NUCLEOTIDE SEQUENCE [LARGE SCALE GENOMIC DNA]</scope>
    <source>
        <strain evidence="4 5">DSM 797</strain>
    </source>
</reference>
<evidence type="ECO:0000313" key="5">
    <source>
        <dbReference type="Proteomes" id="UP000199068"/>
    </source>
</evidence>
<evidence type="ECO:0000256" key="1">
    <source>
        <dbReference type="ARBA" id="ARBA00009013"/>
    </source>
</evidence>
<dbReference type="STRING" id="1121325.SAMN04515677_1153"/>
<evidence type="ECO:0000256" key="2">
    <source>
        <dbReference type="RuleBase" id="RU003749"/>
    </source>
</evidence>
<feature type="domain" description="STAS" evidence="3">
    <location>
        <begin position="5"/>
        <end position="105"/>
    </location>
</feature>
<sequence length="105" mass="11919">MSININSKLDSQNNFWDIALEGELDVSTADKLKEHLHKLAEEEIVDMKINLTNLDYIDSTGLGVMIGVLKKLKIEDKEIYILNPKSNVRKIFTITGLDKIFKVEG</sequence>
<keyword evidence="5" id="KW-1185">Reference proteome</keyword>